<evidence type="ECO:0000313" key="5">
    <source>
        <dbReference type="Proteomes" id="UP001345963"/>
    </source>
</evidence>
<evidence type="ECO:0000256" key="1">
    <source>
        <dbReference type="ARBA" id="ARBA00022658"/>
    </source>
</evidence>
<reference evidence="4 5" key="1">
    <citation type="submission" date="2021-07" db="EMBL/GenBank/DDBJ databases">
        <authorList>
            <person name="Palmer J.M."/>
        </authorList>
    </citation>
    <scope>NUCLEOTIDE SEQUENCE [LARGE SCALE GENOMIC DNA]</scope>
    <source>
        <strain evidence="4 5">AT_MEX2019</strain>
        <tissue evidence="4">Muscle</tissue>
    </source>
</reference>
<dbReference type="InterPro" id="IPR027357">
    <property type="entry name" value="DOCKER_dom"/>
</dbReference>
<organism evidence="4 5">
    <name type="scientific">Ataeniobius toweri</name>
    <dbReference type="NCBI Taxonomy" id="208326"/>
    <lineage>
        <taxon>Eukaryota</taxon>
        <taxon>Metazoa</taxon>
        <taxon>Chordata</taxon>
        <taxon>Craniata</taxon>
        <taxon>Vertebrata</taxon>
        <taxon>Euteleostomi</taxon>
        <taxon>Actinopterygii</taxon>
        <taxon>Neopterygii</taxon>
        <taxon>Teleostei</taxon>
        <taxon>Neoteleostei</taxon>
        <taxon>Acanthomorphata</taxon>
        <taxon>Ovalentaria</taxon>
        <taxon>Atherinomorphae</taxon>
        <taxon>Cyprinodontiformes</taxon>
        <taxon>Goodeidae</taxon>
        <taxon>Ataeniobius</taxon>
    </lineage>
</organism>
<dbReference type="PROSITE" id="PS51651">
    <property type="entry name" value="DOCKER"/>
    <property type="match status" value="1"/>
</dbReference>
<evidence type="ECO:0000256" key="2">
    <source>
        <dbReference type="PROSITE-ProRule" id="PRU00984"/>
    </source>
</evidence>
<evidence type="ECO:0000313" key="4">
    <source>
        <dbReference type="EMBL" id="MED6255076.1"/>
    </source>
</evidence>
<feature type="non-terminal residue" evidence="4">
    <location>
        <position position="454"/>
    </location>
</feature>
<dbReference type="PANTHER" id="PTHR23317:SF77">
    <property type="entry name" value="DEDICATOR OF CYTOKINESIS PROTEIN 9"/>
    <property type="match status" value="1"/>
</dbReference>
<proteinExistence type="inferred from homology"/>
<sequence>MSEEALFAYWNKAAPSELMDFFTLIEICLHQFRYMGKRFIARAGILHARLQQLGALENAHTINNMYTHTEADINSQSLLEANVSTEVCLTVLDTLSTFIMGFKTQLNSDLGHNSLMKKVFQVHLCFLQIPQSEAALKQVFTSLRTFIFKFPCTFFDGRADMCASLCYEILKCCNSKLSSIRSDAAHLLYFLMKSNFDYTGRKSFVRTHLQVVIAVSQLIADVIGIGSTRFQQSLSIINNCANSDKSIKHTAFPSDVKDLTKRIRTVLMATEQMKEHENDPEMLVDLQYSLAKSYTSTPELRKTWLDSMARIHNKNGDLSEAAMCYVHVAALVAEYLWRKAMFRQGCSAFKVITPNIDEEAAMMEDVGMQDVHFSEEVLLELLEECADGLWKAERYELIANIYRLIIPIYEERRDFEKLTHLYDTLHRAYTKVMEVMHTGKRLLGTYFRVAFFGQ</sequence>
<keyword evidence="5" id="KW-1185">Reference proteome</keyword>
<accession>A0ABU7BYT2</accession>
<dbReference type="EMBL" id="JAHUTI010070311">
    <property type="protein sequence ID" value="MED6255076.1"/>
    <property type="molecule type" value="Genomic_DNA"/>
</dbReference>
<dbReference type="Proteomes" id="UP001345963">
    <property type="component" value="Unassembled WGS sequence"/>
</dbReference>
<dbReference type="SUPFAM" id="SSF48371">
    <property type="entry name" value="ARM repeat"/>
    <property type="match status" value="1"/>
</dbReference>
<dbReference type="InterPro" id="IPR026791">
    <property type="entry name" value="DOCK"/>
</dbReference>
<dbReference type="PANTHER" id="PTHR23317">
    <property type="entry name" value="DEDICATOR OF CYTOKINESIS DOCK"/>
    <property type="match status" value="1"/>
</dbReference>
<dbReference type="InterPro" id="IPR043161">
    <property type="entry name" value="DOCK_C_lobe_A"/>
</dbReference>
<dbReference type="InterPro" id="IPR046769">
    <property type="entry name" value="DOCKER_Lobe_A"/>
</dbReference>
<protein>
    <submittedName>
        <fullName evidence="4">Dedicator of cytokinesis protein 9</fullName>
    </submittedName>
</protein>
<gene>
    <name evidence="4" type="primary">DOCK9_1</name>
    <name evidence="4" type="ORF">ATANTOWER_004319</name>
</gene>
<name>A0ABU7BYT2_9TELE</name>
<comment type="similarity">
    <text evidence="2">Belongs to the DOCK family.</text>
</comment>
<dbReference type="InterPro" id="IPR016024">
    <property type="entry name" value="ARM-type_fold"/>
</dbReference>
<feature type="domain" description="DOCKER" evidence="3">
    <location>
        <begin position="292"/>
        <end position="454"/>
    </location>
</feature>
<keyword evidence="1" id="KW-0344">Guanine-nucleotide releasing factor</keyword>
<dbReference type="Gene3D" id="1.25.40.410">
    <property type="match status" value="1"/>
</dbReference>
<comment type="caution">
    <text evidence="4">The sequence shown here is derived from an EMBL/GenBank/DDBJ whole genome shotgun (WGS) entry which is preliminary data.</text>
</comment>
<evidence type="ECO:0000259" key="3">
    <source>
        <dbReference type="PROSITE" id="PS51651"/>
    </source>
</evidence>
<dbReference type="Pfam" id="PF06920">
    <property type="entry name" value="DHR-2_Lobe_A"/>
    <property type="match status" value="1"/>
</dbReference>